<gene>
    <name evidence="9" type="ORF">EVG15_09470</name>
</gene>
<dbReference type="Gene3D" id="3.90.1150.10">
    <property type="entry name" value="Aspartate Aminotransferase, domain 1"/>
    <property type="match status" value="1"/>
</dbReference>
<dbReference type="SUPFAM" id="SSF53383">
    <property type="entry name" value="PLP-dependent transferases"/>
    <property type="match status" value="1"/>
</dbReference>
<dbReference type="GO" id="GO:0000271">
    <property type="term" value="P:polysaccharide biosynthetic process"/>
    <property type="evidence" value="ECO:0007669"/>
    <property type="project" value="TreeGrafter"/>
</dbReference>
<evidence type="ECO:0000256" key="3">
    <source>
        <dbReference type="ARBA" id="ARBA00022679"/>
    </source>
</evidence>
<evidence type="ECO:0000256" key="7">
    <source>
        <dbReference type="PIRSR" id="PIRSR000390-2"/>
    </source>
</evidence>
<comment type="similarity">
    <text evidence="5 8">Belongs to the DegT/DnrJ/EryC1 family.</text>
</comment>
<sequence length="376" mass="42674">MENKFIPVCEPLLEGNELKYVSEAIKTGWISSNGKFVKLFEEKFAEYCGVKYAVSTCNGTVALHLALISLGIGKGDEVIIPCFTMIASAFSICYTGAMPVFVDVDKDTWNINPNLIEEKITARTKAIMPVSIFGYPCEMDKIRKIAKKHNLFIIEDAAESHGAEYKGVKTGNLADITAFSFYANKNLTTGEGGMVVTNSENFYKNALYYKNLCFPLDGSRNYIHDDIGFNYRMSNIHAAIGLAQVEKADYYREKRILNGKMYRELLKDVPGVFFQKDIDYVLNVYWMNGLFIDPKIYGKTRNDLIFFLKNKRVDTRLFFTGMHKQESLKKYGCDMKGDYPVTDNLATNGFYLPSSSSLKPEEIEHVCQLIKEYAKN</sequence>
<dbReference type="GO" id="GO:0008483">
    <property type="term" value="F:transaminase activity"/>
    <property type="evidence" value="ECO:0007669"/>
    <property type="project" value="UniProtKB-KW"/>
</dbReference>
<proteinExistence type="inferred from homology"/>
<protein>
    <submittedName>
        <fullName evidence="9">DegT/DnrJ/EryC1/StrS family aminotransferase</fullName>
    </submittedName>
</protein>
<keyword evidence="3 9" id="KW-0808">Transferase</keyword>
<dbReference type="EMBL" id="SGBB01000023">
    <property type="protein sequence ID" value="RZD17753.1"/>
    <property type="molecule type" value="Genomic_DNA"/>
</dbReference>
<organism evidence="9 10">
    <name type="scientific">Candidatus Acididesulfobacter diazotrophicus</name>
    <dbReference type="NCBI Taxonomy" id="2597226"/>
    <lineage>
        <taxon>Bacteria</taxon>
        <taxon>Deltaproteobacteria</taxon>
        <taxon>Candidatus Acidulodesulfobacterales</taxon>
        <taxon>Candidatus Acididesulfobacter</taxon>
    </lineage>
</organism>
<name>A0A519BKG6_9DELT</name>
<evidence type="ECO:0000256" key="8">
    <source>
        <dbReference type="RuleBase" id="RU004508"/>
    </source>
</evidence>
<dbReference type="InterPro" id="IPR000653">
    <property type="entry name" value="DegT/StrS_aminotransferase"/>
</dbReference>
<feature type="modified residue" description="N6-(pyridoxal phosphate)lysine" evidence="7">
    <location>
        <position position="185"/>
    </location>
</feature>
<keyword evidence="2 9" id="KW-0032">Aminotransferase</keyword>
<comment type="caution">
    <text evidence="9">The sequence shown here is derived from an EMBL/GenBank/DDBJ whole genome shotgun (WGS) entry which is preliminary data.</text>
</comment>
<evidence type="ECO:0000256" key="4">
    <source>
        <dbReference type="ARBA" id="ARBA00022898"/>
    </source>
</evidence>
<dbReference type="AlphaFoldDB" id="A0A519BKG6"/>
<comment type="cofactor">
    <cofactor evidence="1">
        <name>pyridoxal 5'-phosphate</name>
        <dbReference type="ChEBI" id="CHEBI:597326"/>
    </cofactor>
</comment>
<evidence type="ECO:0000256" key="6">
    <source>
        <dbReference type="PIRSR" id="PIRSR000390-1"/>
    </source>
</evidence>
<feature type="active site" description="Proton acceptor" evidence="6">
    <location>
        <position position="185"/>
    </location>
</feature>
<dbReference type="CDD" id="cd00616">
    <property type="entry name" value="AHBA_syn"/>
    <property type="match status" value="1"/>
</dbReference>
<evidence type="ECO:0000256" key="1">
    <source>
        <dbReference type="ARBA" id="ARBA00001933"/>
    </source>
</evidence>
<evidence type="ECO:0000313" key="10">
    <source>
        <dbReference type="Proteomes" id="UP000319296"/>
    </source>
</evidence>
<dbReference type="PIRSF" id="PIRSF000390">
    <property type="entry name" value="PLP_StrS"/>
    <property type="match status" value="1"/>
</dbReference>
<dbReference type="InterPro" id="IPR015421">
    <property type="entry name" value="PyrdxlP-dep_Trfase_major"/>
</dbReference>
<keyword evidence="4 7" id="KW-0663">Pyridoxal phosphate</keyword>
<dbReference type="FunFam" id="3.40.640.10:FF:000090">
    <property type="entry name" value="Pyridoxal phosphate-dependent aminotransferase"/>
    <property type="match status" value="1"/>
</dbReference>
<dbReference type="PANTHER" id="PTHR30244:SF34">
    <property type="entry name" value="DTDP-4-AMINO-4,6-DIDEOXYGALACTOSE TRANSAMINASE"/>
    <property type="match status" value="1"/>
</dbReference>
<reference evidence="9 10" key="1">
    <citation type="journal article" date="2019" name="ISME J.">
        <title>Insights into ecological role of a new deltaproteobacterial order Candidatus Acidulodesulfobacterales by metagenomics and metatranscriptomics.</title>
        <authorList>
            <person name="Tan S."/>
            <person name="Liu J."/>
            <person name="Fang Y."/>
            <person name="Hedlund B.P."/>
            <person name="Lian Z.H."/>
            <person name="Huang L.Y."/>
            <person name="Li J.T."/>
            <person name="Huang L.N."/>
            <person name="Li W.J."/>
            <person name="Jiang H.C."/>
            <person name="Dong H.L."/>
            <person name="Shu W.S."/>
        </authorList>
    </citation>
    <scope>NUCLEOTIDE SEQUENCE [LARGE SCALE GENOMIC DNA]</scope>
    <source>
        <strain evidence="9">AP1</strain>
    </source>
</reference>
<dbReference type="InterPro" id="IPR015422">
    <property type="entry name" value="PyrdxlP-dep_Trfase_small"/>
</dbReference>
<dbReference type="Gene3D" id="3.40.640.10">
    <property type="entry name" value="Type I PLP-dependent aspartate aminotransferase-like (Major domain)"/>
    <property type="match status" value="1"/>
</dbReference>
<evidence type="ECO:0000256" key="2">
    <source>
        <dbReference type="ARBA" id="ARBA00022576"/>
    </source>
</evidence>
<dbReference type="GO" id="GO:0030170">
    <property type="term" value="F:pyridoxal phosphate binding"/>
    <property type="evidence" value="ECO:0007669"/>
    <property type="project" value="TreeGrafter"/>
</dbReference>
<dbReference type="PANTHER" id="PTHR30244">
    <property type="entry name" value="TRANSAMINASE"/>
    <property type="match status" value="1"/>
</dbReference>
<evidence type="ECO:0000313" key="9">
    <source>
        <dbReference type="EMBL" id="RZD17753.1"/>
    </source>
</evidence>
<evidence type="ECO:0000256" key="5">
    <source>
        <dbReference type="ARBA" id="ARBA00037999"/>
    </source>
</evidence>
<accession>A0A519BKG6</accession>
<dbReference type="InterPro" id="IPR015424">
    <property type="entry name" value="PyrdxlP-dep_Trfase"/>
</dbReference>
<dbReference type="Pfam" id="PF01041">
    <property type="entry name" value="DegT_DnrJ_EryC1"/>
    <property type="match status" value="1"/>
</dbReference>
<dbReference type="Proteomes" id="UP000319296">
    <property type="component" value="Unassembled WGS sequence"/>
</dbReference>